<dbReference type="Proteomes" id="UP001060170">
    <property type="component" value="Chromosome 6"/>
</dbReference>
<name>A0ACC0EK03_9BASI</name>
<dbReference type="EMBL" id="CM045870">
    <property type="protein sequence ID" value="KAI7954148.1"/>
    <property type="molecule type" value="Genomic_DNA"/>
</dbReference>
<comment type="caution">
    <text evidence="1">The sequence shown here is derived from an EMBL/GenBank/DDBJ whole genome shotgun (WGS) entry which is preliminary data.</text>
</comment>
<organism evidence="1 2">
    <name type="scientific">Puccinia striiformis f. sp. tritici</name>
    <dbReference type="NCBI Taxonomy" id="168172"/>
    <lineage>
        <taxon>Eukaryota</taxon>
        <taxon>Fungi</taxon>
        <taxon>Dikarya</taxon>
        <taxon>Basidiomycota</taxon>
        <taxon>Pucciniomycotina</taxon>
        <taxon>Pucciniomycetes</taxon>
        <taxon>Pucciniales</taxon>
        <taxon>Pucciniaceae</taxon>
        <taxon>Puccinia</taxon>
    </lineage>
</organism>
<proteinExistence type="predicted"/>
<reference evidence="2" key="1">
    <citation type="journal article" date="2018" name="BMC Genomics">
        <title>Genomic insights into host adaptation between the wheat stripe rust pathogen (Puccinia striiformis f. sp. tritici) and the barley stripe rust pathogen (Puccinia striiformis f. sp. hordei).</title>
        <authorList>
            <person name="Xia C."/>
            <person name="Wang M."/>
            <person name="Yin C."/>
            <person name="Cornejo O.E."/>
            <person name="Hulbert S.H."/>
            <person name="Chen X."/>
        </authorList>
    </citation>
    <scope>NUCLEOTIDE SEQUENCE [LARGE SCALE GENOMIC DNA]</scope>
    <source>
        <strain evidence="2">93-210</strain>
    </source>
</reference>
<evidence type="ECO:0000313" key="1">
    <source>
        <dbReference type="EMBL" id="KAI7954148.1"/>
    </source>
</evidence>
<protein>
    <submittedName>
        <fullName evidence="1">Uncharacterized protein</fullName>
    </submittedName>
</protein>
<reference evidence="1 2" key="3">
    <citation type="journal article" date="2022" name="Microbiol. Spectr.">
        <title>Folding features and dynamics of 3D genome architecture in plant fungal pathogens.</title>
        <authorList>
            <person name="Xia C."/>
        </authorList>
    </citation>
    <scope>NUCLEOTIDE SEQUENCE [LARGE SCALE GENOMIC DNA]</scope>
    <source>
        <strain evidence="1 2">93-210</strain>
    </source>
</reference>
<evidence type="ECO:0000313" key="2">
    <source>
        <dbReference type="Proteomes" id="UP001060170"/>
    </source>
</evidence>
<reference evidence="2" key="2">
    <citation type="journal article" date="2018" name="Mol. Plant Microbe Interact.">
        <title>Genome sequence resources for the wheat stripe rust pathogen (Puccinia striiformis f. sp. tritici) and the barley stripe rust pathogen (Puccinia striiformis f. sp. hordei).</title>
        <authorList>
            <person name="Xia C."/>
            <person name="Wang M."/>
            <person name="Yin C."/>
            <person name="Cornejo O.E."/>
            <person name="Hulbert S.H."/>
            <person name="Chen X."/>
        </authorList>
    </citation>
    <scope>NUCLEOTIDE SEQUENCE [LARGE SCALE GENOMIC DNA]</scope>
    <source>
        <strain evidence="2">93-210</strain>
    </source>
</reference>
<keyword evidence="2" id="KW-1185">Reference proteome</keyword>
<sequence>MSTVELKSRILLTSTNYIAWLFAMEAKLLDIEAYGIVTGKTPIPSDTAVEKKNSWQKLNLQAYIKIVKNLSIDVINYVSSALTEPQSGVALWTLLREKYAGSNLAAQSVALNSLVHIKMSTLSAFLSDMRLANQRVILAGIQLPDQAKTLLMLDKLPSSFHSFCVQNNIVSMGEVDNKPDITLPTSLYTRSIDSDINCPHCKRSFRLCSHCGKTGHTEATCFQKNPNNRSAHQTYDRKGSIDSQPKPSTSSSKYHTSNLTMTEEDEQTIAAVYDKYPNLRL</sequence>
<gene>
    <name evidence="1" type="ORF">MJO28_006695</name>
</gene>
<accession>A0ACC0EK03</accession>